<feature type="transmembrane region" description="Helical" evidence="8">
    <location>
        <begin position="385"/>
        <end position="405"/>
    </location>
</feature>
<evidence type="ECO:0000256" key="6">
    <source>
        <dbReference type="ARBA" id="ARBA00023136"/>
    </source>
</evidence>
<organism evidence="10 11">
    <name type="scientific">Streptomyces bacillaris</name>
    <dbReference type="NCBI Taxonomy" id="68179"/>
    <lineage>
        <taxon>Bacteria</taxon>
        <taxon>Bacillati</taxon>
        <taxon>Actinomycetota</taxon>
        <taxon>Actinomycetes</taxon>
        <taxon>Kitasatosporales</taxon>
        <taxon>Streptomycetaceae</taxon>
        <taxon>Streptomyces</taxon>
    </lineage>
</organism>
<feature type="transmembrane region" description="Helical" evidence="8">
    <location>
        <begin position="252"/>
        <end position="273"/>
    </location>
</feature>
<feature type="transmembrane region" description="Helical" evidence="8">
    <location>
        <begin position="301"/>
        <end position="320"/>
    </location>
</feature>
<feature type="transmembrane region" description="Helical" evidence="8">
    <location>
        <begin position="700"/>
        <end position="723"/>
    </location>
</feature>
<evidence type="ECO:0000256" key="2">
    <source>
        <dbReference type="ARBA" id="ARBA00010157"/>
    </source>
</evidence>
<sequence length="778" mass="82881">MPSAHRTSQPSPRTSAPDPPFLHRWGRLTAARSRLVIGIGVLLTLVGLVLAAGAMDRLVLSRFETPGSESVTTRAILEKEFVTGTPSVLLMVTARQGTVDDGPVAAAGHRLAAELGREDGVAEVASYWSRDRSPTLRSADGKQALIIARMAGTVTEARTELARISPEFTRDEQLFTVRVGGGDEIFRQVAEQSRQDFLRAELIVFPLVLLLLFVIYRRFSAAALTLGMGLFSVITTLALMHLTTYVTEVSTFAANLALVMGIGLGVDYSLFVINRFREELSRGRPVPDAVAFTVESAGRTVAFSGLTVLVSLSCLLLFPFPFLRSFAYAGIGTVLTAVFAALVILPAALATLGARVAPKRAANSLTANGWWHTTALRMMRHPLRYGIPALVVLLALAAPALGLTFGTPDERVLPEGVSSRVVQQEIRDNFAAEEMDAIQVLHRGRAGTAANSTEIEATATALSRLPGVYQVEALTGRYAQGERTTPADTGSTDQLADRFAHEKDTWYSVVATHEGLADDVEGLLSAVRTTAAGGSDAGAADHIRIGGYPAELADFRATLVDRLPLVLGLVLLVTLVVLFLMTGSVLLPVKATLLNVLSLGVMFGALVWVFQDGNLSGALGFTATGTIEPSIPILMFCVAFGLSMDYEVLMLSRIKEEYDRTGDPTASVATGLERSGPLITSAAVIMAASFATYASSGVVFLKMLGLGMVAVILIDATLIRAVLVPVLMRLTGRANWWAPRPLAALHDRWGLRESPQPTGSSLPGSSPLPTSKSPTPTP</sequence>
<feature type="transmembrane region" description="Helical" evidence="8">
    <location>
        <begin position="197"/>
        <end position="216"/>
    </location>
</feature>
<evidence type="ECO:0000259" key="9">
    <source>
        <dbReference type="PROSITE" id="PS50156"/>
    </source>
</evidence>
<evidence type="ECO:0000256" key="3">
    <source>
        <dbReference type="ARBA" id="ARBA00022475"/>
    </source>
</evidence>
<keyword evidence="11" id="KW-1185">Reference proteome</keyword>
<proteinExistence type="inferred from homology"/>
<keyword evidence="6 8" id="KW-0472">Membrane</keyword>
<gene>
    <name evidence="10" type="ORF">ACFWR3_31550</name>
</gene>
<accession>A0ABW6E3F5</accession>
<dbReference type="PANTHER" id="PTHR33406:SF11">
    <property type="entry name" value="MEMBRANE PROTEIN SCO6666-RELATED"/>
    <property type="match status" value="1"/>
</dbReference>
<dbReference type="SUPFAM" id="SSF82866">
    <property type="entry name" value="Multidrug efflux transporter AcrB transmembrane domain"/>
    <property type="match status" value="2"/>
</dbReference>
<feature type="transmembrane region" description="Helical" evidence="8">
    <location>
        <begin position="631"/>
        <end position="654"/>
    </location>
</feature>
<keyword evidence="5 8" id="KW-1133">Transmembrane helix</keyword>
<feature type="compositionally biased region" description="Low complexity" evidence="7">
    <location>
        <begin position="754"/>
        <end position="778"/>
    </location>
</feature>
<dbReference type="Gene3D" id="1.20.1640.10">
    <property type="entry name" value="Multidrug efflux transporter AcrB transmembrane domain"/>
    <property type="match status" value="2"/>
</dbReference>
<evidence type="ECO:0000256" key="5">
    <source>
        <dbReference type="ARBA" id="ARBA00022989"/>
    </source>
</evidence>
<evidence type="ECO:0000256" key="8">
    <source>
        <dbReference type="SAM" id="Phobius"/>
    </source>
</evidence>
<feature type="compositionally biased region" description="Polar residues" evidence="7">
    <location>
        <begin position="1"/>
        <end position="14"/>
    </location>
</feature>
<feature type="transmembrane region" description="Helical" evidence="8">
    <location>
        <begin position="35"/>
        <end position="55"/>
    </location>
</feature>
<feature type="transmembrane region" description="Helical" evidence="8">
    <location>
        <begin position="565"/>
        <end position="586"/>
    </location>
</feature>
<dbReference type="PANTHER" id="PTHR33406">
    <property type="entry name" value="MEMBRANE PROTEIN MJ1562-RELATED"/>
    <property type="match status" value="1"/>
</dbReference>
<keyword evidence="3" id="KW-1003">Cell membrane</keyword>
<comment type="similarity">
    <text evidence="2">Belongs to the resistance-nodulation-cell division (RND) (TC 2.A.6) family. MmpL subfamily.</text>
</comment>
<dbReference type="InterPro" id="IPR050545">
    <property type="entry name" value="Mycobact_MmpL"/>
</dbReference>
<dbReference type="InterPro" id="IPR004869">
    <property type="entry name" value="MMPL_dom"/>
</dbReference>
<feature type="transmembrane region" description="Helical" evidence="8">
    <location>
        <begin position="675"/>
        <end position="694"/>
    </location>
</feature>
<evidence type="ECO:0000313" key="10">
    <source>
        <dbReference type="EMBL" id="MFD3960600.1"/>
    </source>
</evidence>
<name>A0ABW6E3F5_9ACTN</name>
<protein>
    <submittedName>
        <fullName evidence="10">MMPL family transporter</fullName>
    </submittedName>
</protein>
<evidence type="ECO:0000256" key="1">
    <source>
        <dbReference type="ARBA" id="ARBA00004651"/>
    </source>
</evidence>
<reference evidence="10 11" key="1">
    <citation type="submission" date="2024-09" db="EMBL/GenBank/DDBJ databases">
        <title>The Natural Products Discovery Center: Release of the First 8490 Sequenced Strains for Exploring Actinobacteria Biosynthetic Diversity.</title>
        <authorList>
            <person name="Kalkreuter E."/>
            <person name="Kautsar S.A."/>
            <person name="Yang D."/>
            <person name="Bader C.D."/>
            <person name="Teijaro C.N."/>
            <person name="Fluegel L."/>
            <person name="Davis C.M."/>
            <person name="Simpson J.R."/>
            <person name="Lauterbach L."/>
            <person name="Steele A.D."/>
            <person name="Gui C."/>
            <person name="Meng S."/>
            <person name="Li G."/>
            <person name="Viehrig K."/>
            <person name="Ye F."/>
            <person name="Su P."/>
            <person name="Kiefer A.F."/>
            <person name="Nichols A."/>
            <person name="Cepeda A.J."/>
            <person name="Yan W."/>
            <person name="Fan B."/>
            <person name="Jiang Y."/>
            <person name="Adhikari A."/>
            <person name="Zheng C.-J."/>
            <person name="Schuster L."/>
            <person name="Cowan T.M."/>
            <person name="Smanski M.J."/>
            <person name="Chevrette M.G."/>
            <person name="De Carvalho L.P.S."/>
            <person name="Shen B."/>
        </authorList>
    </citation>
    <scope>NUCLEOTIDE SEQUENCE [LARGE SCALE GENOMIC DNA]</scope>
    <source>
        <strain evidence="10 11">NPDC058584</strain>
    </source>
</reference>
<feature type="domain" description="SSD" evidence="9">
    <location>
        <begin position="230"/>
        <end position="351"/>
    </location>
</feature>
<feature type="transmembrane region" description="Helical" evidence="8">
    <location>
        <begin position="223"/>
        <end position="246"/>
    </location>
</feature>
<evidence type="ECO:0000313" key="11">
    <source>
        <dbReference type="Proteomes" id="UP001598300"/>
    </source>
</evidence>
<dbReference type="PROSITE" id="PS50156">
    <property type="entry name" value="SSD"/>
    <property type="match status" value="1"/>
</dbReference>
<keyword evidence="4 8" id="KW-0812">Transmembrane</keyword>
<evidence type="ECO:0000256" key="4">
    <source>
        <dbReference type="ARBA" id="ARBA00022692"/>
    </source>
</evidence>
<feature type="transmembrane region" description="Helical" evidence="8">
    <location>
        <begin position="593"/>
        <end position="611"/>
    </location>
</feature>
<feature type="region of interest" description="Disordered" evidence="7">
    <location>
        <begin position="753"/>
        <end position="778"/>
    </location>
</feature>
<dbReference type="Proteomes" id="UP001598300">
    <property type="component" value="Unassembled WGS sequence"/>
</dbReference>
<dbReference type="RefSeq" id="WP_070204216.1">
    <property type="nucleotide sequence ID" value="NZ_JBHVRE010000040.1"/>
</dbReference>
<evidence type="ECO:0000256" key="7">
    <source>
        <dbReference type="SAM" id="MobiDB-lite"/>
    </source>
</evidence>
<comment type="caution">
    <text evidence="10">The sequence shown here is derived from an EMBL/GenBank/DDBJ whole genome shotgun (WGS) entry which is preliminary data.</text>
</comment>
<dbReference type="EMBL" id="JBHXPM010000043">
    <property type="protein sequence ID" value="MFD3960600.1"/>
    <property type="molecule type" value="Genomic_DNA"/>
</dbReference>
<dbReference type="InterPro" id="IPR000731">
    <property type="entry name" value="SSD"/>
</dbReference>
<feature type="region of interest" description="Disordered" evidence="7">
    <location>
        <begin position="1"/>
        <end position="20"/>
    </location>
</feature>
<dbReference type="Pfam" id="PF03176">
    <property type="entry name" value="MMPL"/>
    <property type="match status" value="2"/>
</dbReference>
<feature type="transmembrane region" description="Helical" evidence="8">
    <location>
        <begin position="326"/>
        <end position="350"/>
    </location>
</feature>
<comment type="subcellular location">
    <subcellularLocation>
        <location evidence="1">Cell membrane</location>
        <topology evidence="1">Multi-pass membrane protein</topology>
    </subcellularLocation>
</comment>